<sequence length="88" mass="10413">MRCFILSFIRLLHIIDTTVYQDSHNRLKEEMMNIEELKTKTEADISEYITKKIIELKKKTGKEVTSIQFTAREKMTGLESYDIKIDLI</sequence>
<protein>
    <submittedName>
        <fullName evidence="2">GnsB protein</fullName>
    </submittedName>
</protein>
<dbReference type="KEGG" id="ecc:c3176"/>
<dbReference type="SMR" id="A0A0H2V9Y4"/>
<dbReference type="EMBL" id="AE014075">
    <property type="protein sequence ID" value="AAN81628.1"/>
    <property type="molecule type" value="Genomic_DNA"/>
</dbReference>
<dbReference type="InterPro" id="IPR012563">
    <property type="entry name" value="Gns"/>
</dbReference>
<evidence type="ECO:0000313" key="2">
    <source>
        <dbReference type="EMBL" id="AAN81628.1"/>
    </source>
</evidence>
<dbReference type="Pfam" id="PF08178">
    <property type="entry name" value="GnsAB_toxin"/>
    <property type="match status" value="1"/>
</dbReference>
<comment type="similarity">
    <text evidence="1">Belongs to the gns family.</text>
</comment>
<reference evidence="2 3" key="1">
    <citation type="journal article" date="2002" name="Proc. Natl. Acad. Sci. U.S.A.">
        <title>Extensive mosaic structure revealed by the complete genome sequence of uropathogenic Escherichia coli.</title>
        <authorList>
            <person name="Welch R.A."/>
            <person name="Burland V."/>
            <person name="Plunkett G.III."/>
            <person name="Redford P."/>
            <person name="Roesch P."/>
            <person name="Rasko D."/>
            <person name="Buckles E.L."/>
            <person name="Liou S.R."/>
            <person name="Boutin A."/>
            <person name="Hackett J."/>
            <person name="Stroud D."/>
            <person name="Mayhew G.F."/>
            <person name="Rose D.J."/>
            <person name="Zhou S."/>
            <person name="Schwartz D.C."/>
            <person name="Perna N.T."/>
            <person name="Mobley H.L."/>
            <person name="Donnenberg M.S."/>
            <person name="Blattner F.R."/>
        </authorList>
    </citation>
    <scope>NUCLEOTIDE SEQUENCE [LARGE SCALE GENOMIC DNA]</scope>
    <source>
        <strain evidence="3">CFT073 / ATCC 700928 / UPEC</strain>
    </source>
</reference>
<dbReference type="AlphaFoldDB" id="A0A0H2V9Y4"/>
<dbReference type="eggNOG" id="ENOG50332DR">
    <property type="taxonomic scope" value="Bacteria"/>
</dbReference>
<dbReference type="Proteomes" id="UP000001410">
    <property type="component" value="Chromosome"/>
</dbReference>
<accession>A0A0H2V9Y4</accession>
<dbReference type="HOGENOM" id="CLU_197432_0_0_6"/>
<organism evidence="2 3">
    <name type="scientific">Escherichia coli O6:H1 (strain CFT073 / ATCC 700928 / UPEC)</name>
    <dbReference type="NCBI Taxonomy" id="199310"/>
    <lineage>
        <taxon>Bacteria</taxon>
        <taxon>Pseudomonadati</taxon>
        <taxon>Pseudomonadota</taxon>
        <taxon>Gammaproteobacteria</taxon>
        <taxon>Enterobacterales</taxon>
        <taxon>Enterobacteriaceae</taxon>
        <taxon>Escherichia</taxon>
    </lineage>
</organism>
<evidence type="ECO:0000313" key="3">
    <source>
        <dbReference type="Proteomes" id="UP000001410"/>
    </source>
</evidence>
<keyword evidence="3" id="KW-1185">Reference proteome</keyword>
<proteinExistence type="inferred from homology"/>
<gene>
    <name evidence="2" type="ordered locus">c3176</name>
</gene>
<evidence type="ECO:0000256" key="1">
    <source>
        <dbReference type="ARBA" id="ARBA00010889"/>
    </source>
</evidence>
<name>A0A0H2V9Y4_ECOL6</name>